<gene>
    <name evidence="4" type="ORF">ACFOSU_04595</name>
</gene>
<dbReference type="SMART" id="SM00450">
    <property type="entry name" value="RHOD"/>
    <property type="match status" value="2"/>
</dbReference>
<feature type="domain" description="Rhodanese" evidence="3">
    <location>
        <begin position="163"/>
        <end position="270"/>
    </location>
</feature>
<dbReference type="InterPro" id="IPR001763">
    <property type="entry name" value="Rhodanese-like_dom"/>
</dbReference>
<dbReference type="Gene3D" id="3.40.250.10">
    <property type="entry name" value="Rhodanese-like domain"/>
    <property type="match status" value="2"/>
</dbReference>
<feature type="domain" description="Rhodanese" evidence="3">
    <location>
        <begin position="17"/>
        <end position="137"/>
    </location>
</feature>
<dbReference type="PROSITE" id="PS50206">
    <property type="entry name" value="RHODANESE_3"/>
    <property type="match status" value="2"/>
</dbReference>
<dbReference type="EMBL" id="JBHRSS010000003">
    <property type="protein sequence ID" value="MFC3103165.1"/>
    <property type="molecule type" value="Genomic_DNA"/>
</dbReference>
<evidence type="ECO:0000313" key="4">
    <source>
        <dbReference type="EMBL" id="MFC3103165.1"/>
    </source>
</evidence>
<dbReference type="CDD" id="cd01448">
    <property type="entry name" value="TST_Repeat_1"/>
    <property type="match status" value="1"/>
</dbReference>
<dbReference type="RefSeq" id="WP_380686931.1">
    <property type="nucleotide sequence ID" value="NZ_JBHRSS010000003.1"/>
</dbReference>
<sequence length="274" mass="29396">MQNVLIDPGTLAQWLTEGHDPVVLDARARLQDAEAGRALWREGHVPGARHADMDHELAAPPSPQGGRHPLPDHTTFAEQLRRWGITPDRPVVVYDDQGGAIAAARAWWMLVWAGHPAAYVLDGGWPAWRAGDHPVSTDTTEPEPSDWTPTFDDDLIATADDVARGDAVLLDARAGERFRGEYEPLDPAAGHIPGAHNVPASSLLDTHSRFVSPHELVQALPAGDATISYCGSGVSACQLILACAVLGRPLPRLYPGSWSDWSNDPARPVATGPA</sequence>
<dbReference type="SUPFAM" id="SSF52821">
    <property type="entry name" value="Rhodanese/Cell cycle control phosphatase"/>
    <property type="match status" value="2"/>
</dbReference>
<organism evidence="4 5">
    <name type="scientific">Salinisphaera aquimarina</name>
    <dbReference type="NCBI Taxonomy" id="2094031"/>
    <lineage>
        <taxon>Bacteria</taxon>
        <taxon>Pseudomonadati</taxon>
        <taxon>Pseudomonadota</taxon>
        <taxon>Gammaproteobacteria</taxon>
        <taxon>Salinisphaerales</taxon>
        <taxon>Salinisphaeraceae</taxon>
        <taxon>Salinisphaera</taxon>
    </lineage>
</organism>
<protein>
    <submittedName>
        <fullName evidence="4">Sulfurtransferase</fullName>
        <ecNumber evidence="4">2.8.1.-</ecNumber>
    </submittedName>
</protein>
<dbReference type="PANTHER" id="PTHR11364">
    <property type="entry name" value="THIOSULFATE SULFERTANSFERASE"/>
    <property type="match status" value="1"/>
</dbReference>
<dbReference type="InterPro" id="IPR045078">
    <property type="entry name" value="TST/MPST-like"/>
</dbReference>
<dbReference type="Proteomes" id="UP001595462">
    <property type="component" value="Unassembled WGS sequence"/>
</dbReference>
<evidence type="ECO:0000313" key="5">
    <source>
        <dbReference type="Proteomes" id="UP001595462"/>
    </source>
</evidence>
<dbReference type="EC" id="2.8.1.-" evidence="4"/>
<keyword evidence="1 4" id="KW-0808">Transferase</keyword>
<reference evidence="5" key="1">
    <citation type="journal article" date="2019" name="Int. J. Syst. Evol. Microbiol.">
        <title>The Global Catalogue of Microorganisms (GCM) 10K type strain sequencing project: providing services to taxonomists for standard genome sequencing and annotation.</title>
        <authorList>
            <consortium name="The Broad Institute Genomics Platform"/>
            <consortium name="The Broad Institute Genome Sequencing Center for Infectious Disease"/>
            <person name="Wu L."/>
            <person name="Ma J."/>
        </authorList>
    </citation>
    <scope>NUCLEOTIDE SEQUENCE [LARGE SCALE GENOMIC DNA]</scope>
    <source>
        <strain evidence="5">KCTC 52640</strain>
    </source>
</reference>
<dbReference type="CDD" id="cd01449">
    <property type="entry name" value="TST_Repeat_2"/>
    <property type="match status" value="1"/>
</dbReference>
<dbReference type="GO" id="GO:0016740">
    <property type="term" value="F:transferase activity"/>
    <property type="evidence" value="ECO:0007669"/>
    <property type="project" value="UniProtKB-KW"/>
</dbReference>
<dbReference type="Pfam" id="PF00581">
    <property type="entry name" value="Rhodanese"/>
    <property type="match status" value="2"/>
</dbReference>
<evidence type="ECO:0000259" key="3">
    <source>
        <dbReference type="PROSITE" id="PS50206"/>
    </source>
</evidence>
<accession>A0ABV7EMW2</accession>
<dbReference type="PANTHER" id="PTHR11364:SF27">
    <property type="entry name" value="SULFURTRANSFERASE"/>
    <property type="match status" value="1"/>
</dbReference>
<comment type="caution">
    <text evidence="4">The sequence shown here is derived from an EMBL/GenBank/DDBJ whole genome shotgun (WGS) entry which is preliminary data.</text>
</comment>
<dbReference type="InterPro" id="IPR036873">
    <property type="entry name" value="Rhodanese-like_dom_sf"/>
</dbReference>
<keyword evidence="2" id="KW-0677">Repeat</keyword>
<evidence type="ECO:0000256" key="2">
    <source>
        <dbReference type="ARBA" id="ARBA00022737"/>
    </source>
</evidence>
<evidence type="ECO:0000256" key="1">
    <source>
        <dbReference type="ARBA" id="ARBA00022679"/>
    </source>
</evidence>
<name>A0ABV7EMW2_9GAMM</name>
<proteinExistence type="predicted"/>
<keyword evidence="5" id="KW-1185">Reference proteome</keyword>